<evidence type="ECO:0000259" key="1">
    <source>
        <dbReference type="Pfam" id="PF12867"/>
    </source>
</evidence>
<keyword evidence="3" id="KW-1185">Reference proteome</keyword>
<dbReference type="OrthoDB" id="9798830at2"/>
<feature type="domain" description="DinB-like" evidence="1">
    <location>
        <begin position="27"/>
        <end position="150"/>
    </location>
</feature>
<dbReference type="AlphaFoldDB" id="A0A553V1Q6"/>
<proteinExistence type="predicted"/>
<dbReference type="SUPFAM" id="SSF109854">
    <property type="entry name" value="DinB/YfiT-like putative metalloenzymes"/>
    <property type="match status" value="1"/>
</dbReference>
<dbReference type="EMBL" id="VKDB01000005">
    <property type="protein sequence ID" value="TSA86437.1"/>
    <property type="molecule type" value="Genomic_DNA"/>
</dbReference>
<sequence>MSQDLATDKALKTHLRALLTERQAHLNLDNVLDDFPLDQINTDLGLPYTAWGLLWHLWSTQRDILEFVRDTDYAEKVWPADYWPKTAGTAQSWQQTAEGLQTDLDEFLALLDNADPFAVVPNGAEPGGGGQTWLREALLIADHNAYHLGEVVVVRRLLDANS</sequence>
<protein>
    <submittedName>
        <fullName evidence="2">DinB family protein</fullName>
    </submittedName>
</protein>
<name>A0A553V1Q6_9DEIO</name>
<organism evidence="2 3">
    <name type="scientific">Deinococcus detaillensis</name>
    <dbReference type="NCBI Taxonomy" id="2592048"/>
    <lineage>
        <taxon>Bacteria</taxon>
        <taxon>Thermotogati</taxon>
        <taxon>Deinococcota</taxon>
        <taxon>Deinococci</taxon>
        <taxon>Deinococcales</taxon>
        <taxon>Deinococcaceae</taxon>
        <taxon>Deinococcus</taxon>
    </lineage>
</organism>
<evidence type="ECO:0000313" key="2">
    <source>
        <dbReference type="EMBL" id="TSA86437.1"/>
    </source>
</evidence>
<dbReference type="Proteomes" id="UP000316092">
    <property type="component" value="Unassembled WGS sequence"/>
</dbReference>
<reference evidence="2 3" key="1">
    <citation type="submission" date="2019-07" db="EMBL/GenBank/DDBJ databases">
        <title>Deinococcus detaillus sp. nov., isolated from humus soil in Antarctica.</title>
        <authorList>
            <person name="Zhang K."/>
        </authorList>
    </citation>
    <scope>NUCLEOTIDE SEQUENCE [LARGE SCALE GENOMIC DNA]</scope>
    <source>
        <strain evidence="2 3">H1</strain>
    </source>
</reference>
<dbReference type="Pfam" id="PF12867">
    <property type="entry name" value="DinB_2"/>
    <property type="match status" value="1"/>
</dbReference>
<accession>A0A553V1Q6</accession>
<dbReference type="InterPro" id="IPR034660">
    <property type="entry name" value="DinB/YfiT-like"/>
</dbReference>
<dbReference type="InterPro" id="IPR024775">
    <property type="entry name" value="DinB-like"/>
</dbReference>
<evidence type="ECO:0000313" key="3">
    <source>
        <dbReference type="Proteomes" id="UP000316092"/>
    </source>
</evidence>
<dbReference type="RefSeq" id="WP_143720203.1">
    <property type="nucleotide sequence ID" value="NZ_VKDB01000005.1"/>
</dbReference>
<comment type="caution">
    <text evidence="2">The sequence shown here is derived from an EMBL/GenBank/DDBJ whole genome shotgun (WGS) entry which is preliminary data.</text>
</comment>
<gene>
    <name evidence="2" type="ORF">FNU79_07230</name>
</gene>
<dbReference type="Gene3D" id="1.20.120.450">
    <property type="entry name" value="dinb family like domain"/>
    <property type="match status" value="1"/>
</dbReference>